<dbReference type="Proteomes" id="UP000823918">
    <property type="component" value="Unassembled WGS sequence"/>
</dbReference>
<dbReference type="AlphaFoldDB" id="A0A9D2TIS9"/>
<feature type="signal peptide" evidence="1">
    <location>
        <begin position="1"/>
        <end position="18"/>
    </location>
</feature>
<name>A0A9D2TIS9_9FIRM</name>
<reference evidence="2" key="2">
    <citation type="submission" date="2021-04" db="EMBL/GenBank/DDBJ databases">
        <authorList>
            <person name="Gilroy R."/>
        </authorList>
    </citation>
    <scope>NUCLEOTIDE SEQUENCE</scope>
    <source>
        <strain evidence="2">5933</strain>
    </source>
</reference>
<sequence>MKPLLSFIAALALAGSLAACTAAGIAQSTGQTSSVSKPAVSSSSEAVLEASSTSVPDDGWRTLDEKETLEWMDKLGASEINGDGKQTTWAAKTEDNRVGISFAKDTFEKDGPAARIGIYETDASKDYLIEKITTDDATRYRIYFSKIYVFPGENEPAGYETITEGATGIIIDTAEISNDSIELVSFVPETEEYNSNSDILPGVLYAG</sequence>
<comment type="caution">
    <text evidence="2">The sequence shown here is derived from an EMBL/GenBank/DDBJ whole genome shotgun (WGS) entry which is preliminary data.</text>
</comment>
<protein>
    <recommendedName>
        <fullName evidence="4">Lipoprotein</fullName>
    </recommendedName>
</protein>
<dbReference type="EMBL" id="DWWA01000012">
    <property type="protein sequence ID" value="HJC71574.1"/>
    <property type="molecule type" value="Genomic_DNA"/>
</dbReference>
<organism evidence="2 3">
    <name type="scientific">Candidatus Ruthenibacterium merdavium</name>
    <dbReference type="NCBI Taxonomy" id="2838752"/>
    <lineage>
        <taxon>Bacteria</taxon>
        <taxon>Bacillati</taxon>
        <taxon>Bacillota</taxon>
        <taxon>Clostridia</taxon>
        <taxon>Eubacteriales</taxon>
        <taxon>Oscillospiraceae</taxon>
        <taxon>Ruthenibacterium</taxon>
    </lineage>
</organism>
<gene>
    <name evidence="2" type="ORF">H9698_02110</name>
</gene>
<feature type="chain" id="PRO_5039044171" description="Lipoprotein" evidence="1">
    <location>
        <begin position="19"/>
        <end position="207"/>
    </location>
</feature>
<reference evidence="2" key="1">
    <citation type="journal article" date="2021" name="PeerJ">
        <title>Extensive microbial diversity within the chicken gut microbiome revealed by metagenomics and culture.</title>
        <authorList>
            <person name="Gilroy R."/>
            <person name="Ravi A."/>
            <person name="Getino M."/>
            <person name="Pursley I."/>
            <person name="Horton D.L."/>
            <person name="Alikhan N.F."/>
            <person name="Baker D."/>
            <person name="Gharbi K."/>
            <person name="Hall N."/>
            <person name="Watson M."/>
            <person name="Adriaenssens E.M."/>
            <person name="Foster-Nyarko E."/>
            <person name="Jarju S."/>
            <person name="Secka A."/>
            <person name="Antonio M."/>
            <person name="Oren A."/>
            <person name="Chaudhuri R.R."/>
            <person name="La Ragione R."/>
            <person name="Hildebrand F."/>
            <person name="Pallen M.J."/>
        </authorList>
    </citation>
    <scope>NUCLEOTIDE SEQUENCE</scope>
    <source>
        <strain evidence="2">5933</strain>
    </source>
</reference>
<evidence type="ECO:0000313" key="3">
    <source>
        <dbReference type="Proteomes" id="UP000823918"/>
    </source>
</evidence>
<evidence type="ECO:0008006" key="4">
    <source>
        <dbReference type="Google" id="ProtNLM"/>
    </source>
</evidence>
<evidence type="ECO:0000256" key="1">
    <source>
        <dbReference type="SAM" id="SignalP"/>
    </source>
</evidence>
<accession>A0A9D2TIS9</accession>
<keyword evidence="1" id="KW-0732">Signal</keyword>
<proteinExistence type="predicted"/>
<evidence type="ECO:0000313" key="2">
    <source>
        <dbReference type="EMBL" id="HJC71574.1"/>
    </source>
</evidence>
<dbReference type="PROSITE" id="PS51257">
    <property type="entry name" value="PROKAR_LIPOPROTEIN"/>
    <property type="match status" value="1"/>
</dbReference>